<sequence length="72" mass="8426">MQRAVIELKILHKSLEATLEAGLAHTADYMDRVGTDEGYLVVFDRAPDRAWEERCFVRQEPYGERRIGVWEM</sequence>
<gene>
    <name evidence="1" type="ORF">BECKH772A_GA0070896_1009412</name>
    <name evidence="2" type="ORF">BECKH772B_GA0070898_1009513</name>
    <name evidence="3" type="ORF">BECKH772C_GA0070978_1009212</name>
</gene>
<accession>A0A450VCK9</accession>
<evidence type="ECO:0000313" key="1">
    <source>
        <dbReference type="EMBL" id="VFJ95953.1"/>
    </source>
</evidence>
<protein>
    <submittedName>
        <fullName evidence="3">Uncharacterized protein</fullName>
    </submittedName>
</protein>
<reference evidence="3" key="1">
    <citation type="submission" date="2019-02" db="EMBL/GenBank/DDBJ databases">
        <authorList>
            <person name="Gruber-Vodicka R. H."/>
            <person name="Seah K. B. B."/>
        </authorList>
    </citation>
    <scope>NUCLEOTIDE SEQUENCE</scope>
    <source>
        <strain evidence="3">BECK_SA2B12</strain>
        <strain evidence="1">BECK_SA2B15</strain>
        <strain evidence="2">BECK_SA2B20</strain>
    </source>
</reference>
<dbReference type="EMBL" id="CAADFG010000094">
    <property type="protein sequence ID" value="VFJ95953.1"/>
    <property type="molecule type" value="Genomic_DNA"/>
</dbReference>
<name>A0A450VCK9_9GAMM</name>
<evidence type="ECO:0000313" key="2">
    <source>
        <dbReference type="EMBL" id="VFJ96656.1"/>
    </source>
</evidence>
<organism evidence="3">
    <name type="scientific">Candidatus Kentrum eta</name>
    <dbReference type="NCBI Taxonomy" id="2126337"/>
    <lineage>
        <taxon>Bacteria</taxon>
        <taxon>Pseudomonadati</taxon>
        <taxon>Pseudomonadota</taxon>
        <taxon>Gammaproteobacteria</taxon>
        <taxon>Candidatus Kentrum</taxon>
    </lineage>
</organism>
<evidence type="ECO:0000313" key="3">
    <source>
        <dbReference type="EMBL" id="VFK02491.1"/>
    </source>
</evidence>
<proteinExistence type="predicted"/>
<dbReference type="EMBL" id="CAADFJ010000092">
    <property type="protein sequence ID" value="VFK02491.1"/>
    <property type="molecule type" value="Genomic_DNA"/>
</dbReference>
<dbReference type="AlphaFoldDB" id="A0A450VCK9"/>
<dbReference type="EMBL" id="CAADFI010000095">
    <property type="protein sequence ID" value="VFJ96656.1"/>
    <property type="molecule type" value="Genomic_DNA"/>
</dbReference>